<keyword evidence="4" id="KW-1185">Reference proteome</keyword>
<evidence type="ECO:0000313" key="3">
    <source>
        <dbReference type="EMBL" id="MDO1445351.1"/>
    </source>
</evidence>
<dbReference type="InterPro" id="IPR002347">
    <property type="entry name" value="SDR_fam"/>
</dbReference>
<dbReference type="EMBL" id="JAUKPO010000001">
    <property type="protein sequence ID" value="MDO1445351.1"/>
    <property type="molecule type" value="Genomic_DNA"/>
</dbReference>
<evidence type="ECO:0000313" key="4">
    <source>
        <dbReference type="Proteomes" id="UP001168528"/>
    </source>
</evidence>
<comment type="caution">
    <text evidence="3">The sequence shown here is derived from an EMBL/GenBank/DDBJ whole genome shotgun (WGS) entry which is preliminary data.</text>
</comment>
<dbReference type="PANTHER" id="PTHR24321">
    <property type="entry name" value="DEHYDROGENASES, SHORT CHAIN"/>
    <property type="match status" value="1"/>
</dbReference>
<dbReference type="Proteomes" id="UP001168528">
    <property type="component" value="Unassembled WGS sequence"/>
</dbReference>
<dbReference type="PRINTS" id="PR00081">
    <property type="entry name" value="GDHRDH"/>
</dbReference>
<dbReference type="Gene3D" id="3.40.50.720">
    <property type="entry name" value="NAD(P)-binding Rossmann-like Domain"/>
    <property type="match status" value="1"/>
</dbReference>
<dbReference type="NCBIfam" id="NF005559">
    <property type="entry name" value="PRK07231.1"/>
    <property type="match status" value="1"/>
</dbReference>
<dbReference type="Pfam" id="PF13561">
    <property type="entry name" value="adh_short_C2"/>
    <property type="match status" value="1"/>
</dbReference>
<dbReference type="PROSITE" id="PS00061">
    <property type="entry name" value="ADH_SHORT"/>
    <property type="match status" value="1"/>
</dbReference>
<gene>
    <name evidence="3" type="ORF">Q0590_03765</name>
</gene>
<sequence length="253" mass="27124">MERFRDKVVLITGASTGIGKASAIRYAAEGAKLILADISEEKGKATLEEVIKKSKESLFIHCDVTDATSVKEMIKQSISKFGRIDVAINNAGIGGASAHTADYPEDEWQKVINVNLTGVYLCMKYELQEMVKAKKGNIVNMASILGKVGFMGSAAYVAAKHGVVGLTETAALEYAPQGIRINALCPGFIYTPMLENAGLAEDDKLHQAIANMHAMKRMGKPEEVADALLWISSEEATFVTGHSLAVDGGFLAQ</sequence>
<dbReference type="InterPro" id="IPR020904">
    <property type="entry name" value="Sc_DH/Rdtase_CS"/>
</dbReference>
<dbReference type="RefSeq" id="WP_302036140.1">
    <property type="nucleotide sequence ID" value="NZ_JAUKPO010000001.1"/>
</dbReference>
<dbReference type="PANTHER" id="PTHR24321:SF8">
    <property type="entry name" value="ESTRADIOL 17-BETA-DEHYDROGENASE 8-RELATED"/>
    <property type="match status" value="1"/>
</dbReference>
<dbReference type="NCBIfam" id="NF009466">
    <property type="entry name" value="PRK12826.1-2"/>
    <property type="match status" value="1"/>
</dbReference>
<dbReference type="SUPFAM" id="SSF51735">
    <property type="entry name" value="NAD(P)-binding Rossmann-fold domains"/>
    <property type="match status" value="1"/>
</dbReference>
<organism evidence="3 4">
    <name type="scientific">Rhodocytophaga aerolata</name>
    <dbReference type="NCBI Taxonomy" id="455078"/>
    <lineage>
        <taxon>Bacteria</taxon>
        <taxon>Pseudomonadati</taxon>
        <taxon>Bacteroidota</taxon>
        <taxon>Cytophagia</taxon>
        <taxon>Cytophagales</taxon>
        <taxon>Rhodocytophagaceae</taxon>
        <taxon>Rhodocytophaga</taxon>
    </lineage>
</organism>
<comment type="similarity">
    <text evidence="1">Belongs to the short-chain dehydrogenases/reductases (SDR) family.</text>
</comment>
<keyword evidence="2" id="KW-0560">Oxidoreductase</keyword>
<dbReference type="InterPro" id="IPR036291">
    <property type="entry name" value="NAD(P)-bd_dom_sf"/>
</dbReference>
<name>A0ABT8QZT2_9BACT</name>
<evidence type="ECO:0000256" key="2">
    <source>
        <dbReference type="ARBA" id="ARBA00023002"/>
    </source>
</evidence>
<dbReference type="PRINTS" id="PR00080">
    <property type="entry name" value="SDRFAMILY"/>
</dbReference>
<proteinExistence type="inferred from homology"/>
<reference evidence="3" key="1">
    <citation type="submission" date="2023-07" db="EMBL/GenBank/DDBJ databases">
        <title>The genome sequence of Rhodocytophaga aerolata KACC 12507.</title>
        <authorList>
            <person name="Zhang X."/>
        </authorList>
    </citation>
    <scope>NUCLEOTIDE SEQUENCE</scope>
    <source>
        <strain evidence="3">KACC 12507</strain>
    </source>
</reference>
<protein>
    <submittedName>
        <fullName evidence="3">SDR family oxidoreductase</fullName>
    </submittedName>
</protein>
<accession>A0ABT8QZT2</accession>
<evidence type="ECO:0000256" key="1">
    <source>
        <dbReference type="ARBA" id="ARBA00006484"/>
    </source>
</evidence>